<comment type="catalytic activity">
    <reaction evidence="10">
        <text>(2R)-2-phosphoglycerate = phosphoenolpyruvate + H2O</text>
        <dbReference type="Rhea" id="RHEA:10164"/>
        <dbReference type="ChEBI" id="CHEBI:15377"/>
        <dbReference type="ChEBI" id="CHEBI:58289"/>
        <dbReference type="ChEBI" id="CHEBI:58702"/>
        <dbReference type="EC" id="4.2.1.11"/>
    </reaction>
</comment>
<keyword evidence="10" id="KW-0479">Metal-binding</keyword>
<sequence length="427" mass="45084">MSEATLIKHLTALEILDSRGHPTLQVTVILESGIHATASVPSGASTGLHEAAELRDGGAPHGGRGVRKAVSLVEGEIADALRGVDVTGQAGVDQRLIDLDGTQNKSRLGSNSILGTSMAVARAAARCRRQPLYASLGGDRATLLPMPCMNVLNGGKHADSSLDFQEFMIVPVGAPSFREALRYGAEVYAALRSLLQQRNLSTSVGDEGGFAPRLDGNEAACALIVEATERAGYRPGRDIAIALDPAASSFATADGYALDRSGGGTLDRAALLRLYDRWLGLWPIVSIEDGFAEEDWDGFVAQTSTQGDRIQIVGDDLLVTNPRFIERGIAARAANAALIKPNQIGTVTETIAAIRLCQEAGWGTMMSHRSGETTDSFIADLAVGLGCGQIKAGAPCRGERLAKYNRLLAIEAELGALARFGNPFRPR</sequence>
<protein>
    <recommendedName>
        <fullName evidence="4 10">Enolase</fullName>
        <ecNumber evidence="3 10">4.2.1.11</ecNumber>
    </recommendedName>
    <alternativeName>
        <fullName evidence="10">2-phospho-D-glycerate hydro-lyase</fullName>
    </alternativeName>
    <alternativeName>
        <fullName evidence="10">2-phosphoglycerate dehydratase</fullName>
    </alternativeName>
</protein>
<comment type="caution">
    <text evidence="13">The sequence shown here is derived from an EMBL/GenBank/DDBJ whole genome shotgun (WGS) entry which is preliminary data.</text>
</comment>
<evidence type="ECO:0000313" key="14">
    <source>
        <dbReference type="Proteomes" id="UP001055101"/>
    </source>
</evidence>
<dbReference type="InterPro" id="IPR029017">
    <property type="entry name" value="Enolase-like_N"/>
</dbReference>
<dbReference type="InterPro" id="IPR020810">
    <property type="entry name" value="Enolase_C"/>
</dbReference>
<dbReference type="SUPFAM" id="SSF54826">
    <property type="entry name" value="Enolase N-terminal domain-like"/>
    <property type="match status" value="1"/>
</dbReference>
<dbReference type="EMBL" id="BPRA01000006">
    <property type="protein sequence ID" value="GJE54851.1"/>
    <property type="molecule type" value="Genomic_DNA"/>
</dbReference>
<evidence type="ECO:0000259" key="11">
    <source>
        <dbReference type="SMART" id="SM01192"/>
    </source>
</evidence>
<dbReference type="PANTHER" id="PTHR11902">
    <property type="entry name" value="ENOLASE"/>
    <property type="match status" value="1"/>
</dbReference>
<comment type="cofactor">
    <cofactor evidence="10">
        <name>Mg(2+)</name>
        <dbReference type="ChEBI" id="CHEBI:18420"/>
    </cofactor>
    <text evidence="10">Binds a second Mg(2+) ion via substrate during catalysis.</text>
</comment>
<dbReference type="InterPro" id="IPR020811">
    <property type="entry name" value="Enolase_N"/>
</dbReference>
<dbReference type="CDD" id="cd03313">
    <property type="entry name" value="enolase"/>
    <property type="match status" value="1"/>
</dbReference>
<proteinExistence type="inferred from homology"/>
<comment type="subcellular location">
    <subcellularLocation>
        <location evidence="10">Cytoplasm</location>
    </subcellularLocation>
    <subcellularLocation>
        <location evidence="10">Secreted</location>
    </subcellularLocation>
    <subcellularLocation>
        <location evidence="10">Cell surface</location>
    </subcellularLocation>
    <text evidence="10">Fractions of enolase are present in both the cytoplasm and on the cell surface.</text>
</comment>
<evidence type="ECO:0000256" key="6">
    <source>
        <dbReference type="ARBA" id="ARBA00022842"/>
    </source>
</evidence>
<feature type="active site" description="Proton donor" evidence="10">
    <location>
        <position position="207"/>
    </location>
</feature>
<dbReference type="EC" id="4.2.1.11" evidence="3 10"/>
<feature type="domain" description="Enolase C-terminal TIM barrel" evidence="11">
    <location>
        <begin position="141"/>
        <end position="427"/>
    </location>
</feature>
<feature type="binding site" evidence="10">
    <location>
        <position position="391"/>
    </location>
    <ligand>
        <name>(2R)-2-phosphoglycerate</name>
        <dbReference type="ChEBI" id="CHEBI:58289"/>
    </ligand>
</feature>
<dbReference type="Proteomes" id="UP001055101">
    <property type="component" value="Unassembled WGS sequence"/>
</dbReference>
<keyword evidence="14" id="KW-1185">Reference proteome</keyword>
<dbReference type="SMART" id="SM01193">
    <property type="entry name" value="Enolase_N"/>
    <property type="match status" value="1"/>
</dbReference>
<feature type="binding site" evidence="10">
    <location>
        <position position="340"/>
    </location>
    <ligand>
        <name>(2R)-2-phosphoglycerate</name>
        <dbReference type="ChEBI" id="CHEBI:58289"/>
    </ligand>
</feature>
<feature type="binding site" evidence="10">
    <location>
        <position position="369"/>
    </location>
    <ligand>
        <name>(2R)-2-phosphoglycerate</name>
        <dbReference type="ChEBI" id="CHEBI:58289"/>
    </ligand>
</feature>
<keyword evidence="7 10" id="KW-0324">Glycolysis</keyword>
<name>A0ABQ4TIQ6_9HYPH</name>
<dbReference type="PIRSF" id="PIRSF001400">
    <property type="entry name" value="Enolase"/>
    <property type="match status" value="1"/>
</dbReference>
<evidence type="ECO:0000259" key="12">
    <source>
        <dbReference type="SMART" id="SM01193"/>
    </source>
</evidence>
<reference evidence="13" key="1">
    <citation type="journal article" date="2021" name="Front. Microbiol.">
        <title>Comprehensive Comparative Genomics and Phenotyping of Methylobacterium Species.</title>
        <authorList>
            <person name="Alessa O."/>
            <person name="Ogura Y."/>
            <person name="Fujitani Y."/>
            <person name="Takami H."/>
            <person name="Hayashi T."/>
            <person name="Sahin N."/>
            <person name="Tani A."/>
        </authorList>
    </citation>
    <scope>NUCLEOTIDE SEQUENCE</scope>
    <source>
        <strain evidence="13">DSM 23674</strain>
    </source>
</reference>
<gene>
    <name evidence="13" type="primary">eno_1</name>
    <name evidence="10" type="synonym">eno</name>
    <name evidence="13" type="ORF">EKPJFOCH_1336</name>
</gene>
<dbReference type="SFLD" id="SFLDG00178">
    <property type="entry name" value="enolase"/>
    <property type="match status" value="1"/>
</dbReference>
<evidence type="ECO:0000256" key="5">
    <source>
        <dbReference type="ARBA" id="ARBA00022525"/>
    </source>
</evidence>
<dbReference type="Gene3D" id="3.30.390.10">
    <property type="entry name" value="Enolase-like, N-terminal domain"/>
    <property type="match status" value="1"/>
</dbReference>
<dbReference type="HAMAP" id="MF_00318">
    <property type="entry name" value="Enolase"/>
    <property type="match status" value="1"/>
</dbReference>
<organism evidence="13 14">
    <name type="scientific">Methylobacterium thuringiense</name>
    <dbReference type="NCBI Taxonomy" id="1003091"/>
    <lineage>
        <taxon>Bacteria</taxon>
        <taxon>Pseudomonadati</taxon>
        <taxon>Pseudomonadota</taxon>
        <taxon>Alphaproteobacteria</taxon>
        <taxon>Hyphomicrobiales</taxon>
        <taxon>Methylobacteriaceae</taxon>
        <taxon>Methylobacterium</taxon>
    </lineage>
</organism>
<evidence type="ECO:0000256" key="8">
    <source>
        <dbReference type="ARBA" id="ARBA00023239"/>
    </source>
</evidence>
<evidence type="ECO:0000256" key="7">
    <source>
        <dbReference type="ARBA" id="ARBA00023152"/>
    </source>
</evidence>
<dbReference type="Pfam" id="PF03952">
    <property type="entry name" value="Enolase_N"/>
    <property type="match status" value="1"/>
</dbReference>
<reference evidence="13" key="2">
    <citation type="submission" date="2021-08" db="EMBL/GenBank/DDBJ databases">
        <authorList>
            <person name="Tani A."/>
            <person name="Ola A."/>
            <person name="Ogura Y."/>
            <person name="Katsura K."/>
            <person name="Hayashi T."/>
        </authorList>
    </citation>
    <scope>NUCLEOTIDE SEQUENCE</scope>
    <source>
        <strain evidence="13">DSM 23674</strain>
    </source>
</reference>
<evidence type="ECO:0000313" key="13">
    <source>
        <dbReference type="EMBL" id="GJE54851.1"/>
    </source>
</evidence>
<feature type="active site" description="Proton acceptor" evidence="10">
    <location>
        <position position="340"/>
    </location>
</feature>
<accession>A0ABQ4TIQ6</accession>
<comment type="similarity">
    <text evidence="2 10">Belongs to the enolase family.</text>
</comment>
<dbReference type="InterPro" id="IPR000941">
    <property type="entry name" value="Enolase"/>
</dbReference>
<feature type="domain" description="Enolase N-terminal" evidence="12">
    <location>
        <begin position="7"/>
        <end position="136"/>
    </location>
</feature>
<dbReference type="Pfam" id="PF00113">
    <property type="entry name" value="Enolase_C"/>
    <property type="match status" value="1"/>
</dbReference>
<feature type="binding site" evidence="10">
    <location>
        <position position="315"/>
    </location>
    <ligand>
        <name>Mg(2+)</name>
        <dbReference type="ChEBI" id="CHEBI:18420"/>
    </ligand>
</feature>
<evidence type="ECO:0000256" key="4">
    <source>
        <dbReference type="ARBA" id="ARBA00017068"/>
    </source>
</evidence>
<evidence type="ECO:0000256" key="1">
    <source>
        <dbReference type="ARBA" id="ARBA00005031"/>
    </source>
</evidence>
<feature type="binding site" evidence="10">
    <location>
        <position position="244"/>
    </location>
    <ligand>
        <name>Mg(2+)</name>
        <dbReference type="ChEBI" id="CHEBI:18420"/>
    </ligand>
</feature>
<evidence type="ECO:0000256" key="3">
    <source>
        <dbReference type="ARBA" id="ARBA00012058"/>
    </source>
</evidence>
<comment type="pathway">
    <text evidence="1 10">Carbohydrate degradation; glycolysis; pyruvate from D-glyceraldehyde 3-phosphate: step 4/5.</text>
</comment>
<evidence type="ECO:0000256" key="10">
    <source>
        <dbReference type="HAMAP-Rule" id="MF_00318"/>
    </source>
</evidence>
<feature type="binding site" evidence="10">
    <location>
        <position position="370"/>
    </location>
    <ligand>
        <name>(2R)-2-phosphoglycerate</name>
        <dbReference type="ChEBI" id="CHEBI:58289"/>
    </ligand>
</feature>
<dbReference type="PRINTS" id="PR00148">
    <property type="entry name" value="ENOLASE"/>
</dbReference>
<feature type="binding site" evidence="10">
    <location>
        <position position="165"/>
    </location>
    <ligand>
        <name>(2R)-2-phosphoglycerate</name>
        <dbReference type="ChEBI" id="CHEBI:58289"/>
    </ligand>
</feature>
<dbReference type="NCBIfam" id="TIGR01060">
    <property type="entry name" value="eno"/>
    <property type="match status" value="1"/>
</dbReference>
<dbReference type="InterPro" id="IPR036849">
    <property type="entry name" value="Enolase-like_C_sf"/>
</dbReference>
<dbReference type="PANTHER" id="PTHR11902:SF1">
    <property type="entry name" value="ENOLASE"/>
    <property type="match status" value="1"/>
</dbReference>
<evidence type="ECO:0000256" key="2">
    <source>
        <dbReference type="ARBA" id="ARBA00009604"/>
    </source>
</evidence>
<keyword evidence="6 10" id="KW-0460">Magnesium</keyword>
<dbReference type="SMART" id="SM01192">
    <property type="entry name" value="Enolase_C"/>
    <property type="match status" value="1"/>
</dbReference>
<feature type="binding site" evidence="10">
    <location>
        <position position="288"/>
    </location>
    <ligand>
        <name>Mg(2+)</name>
        <dbReference type="ChEBI" id="CHEBI:18420"/>
    </ligand>
</feature>
<dbReference type="SFLD" id="SFLDS00001">
    <property type="entry name" value="Enolase"/>
    <property type="match status" value="1"/>
</dbReference>
<comment type="function">
    <text evidence="9 10">Catalyzes the reversible conversion of 2-phosphoglycerate (2-PG) into phosphoenolpyruvate (PEP). It is essential for the degradation of carbohydrates via glycolysis.</text>
</comment>
<keyword evidence="5 10" id="KW-0964">Secreted</keyword>
<dbReference type="RefSeq" id="WP_238231188.1">
    <property type="nucleotide sequence ID" value="NZ_BPRA01000006.1"/>
</dbReference>
<dbReference type="Gene3D" id="3.20.20.120">
    <property type="entry name" value="Enolase-like C-terminal domain"/>
    <property type="match status" value="1"/>
</dbReference>
<dbReference type="SUPFAM" id="SSF51604">
    <property type="entry name" value="Enolase C-terminal domain-like"/>
    <property type="match status" value="1"/>
</dbReference>
<keyword evidence="10" id="KW-0963">Cytoplasm</keyword>
<dbReference type="SFLD" id="SFLDF00002">
    <property type="entry name" value="enolase"/>
    <property type="match status" value="1"/>
</dbReference>
<keyword evidence="8 10" id="KW-0456">Lyase</keyword>
<evidence type="ECO:0000256" key="9">
    <source>
        <dbReference type="ARBA" id="ARBA00045763"/>
    </source>
</evidence>